<keyword evidence="2 9" id="KW-0378">Hydrolase</keyword>
<dbReference type="PANTHER" id="PTHR11070:SF45">
    <property type="entry name" value="DNA 3'-5' HELICASE"/>
    <property type="match status" value="1"/>
</dbReference>
<dbReference type="InterPro" id="IPR027417">
    <property type="entry name" value="P-loop_NTPase"/>
</dbReference>
<reference evidence="11 12" key="1">
    <citation type="journal article" date="2010" name="Stand. Genomic Sci.">
        <title>Complete genome sequence of Meiothermus silvanus type strain (VI-R2).</title>
        <authorList>
            <person name="Sikorski J."/>
            <person name="Tindall B.J."/>
            <person name="Lowry S."/>
            <person name="Lucas S."/>
            <person name="Nolan M."/>
            <person name="Copeland A."/>
            <person name="Glavina Del Rio T."/>
            <person name="Tice H."/>
            <person name="Cheng J.F."/>
            <person name="Han C."/>
            <person name="Pitluck S."/>
            <person name="Liolios K."/>
            <person name="Ivanova N."/>
            <person name="Mavromatis K."/>
            <person name="Mikhailova N."/>
            <person name="Pati A."/>
            <person name="Goodwin L."/>
            <person name="Chen A."/>
            <person name="Palaniappan K."/>
            <person name="Land M."/>
            <person name="Hauser L."/>
            <person name="Chang Y.J."/>
            <person name="Jeffries C.D."/>
            <person name="Rohde M."/>
            <person name="Goker M."/>
            <person name="Woyke T."/>
            <person name="Bristow J."/>
            <person name="Eisen J.A."/>
            <person name="Markowitz V."/>
            <person name="Hugenholtz P."/>
            <person name="Kyrpides N.C."/>
            <person name="Klenk H.P."/>
            <person name="Lapidus A."/>
        </authorList>
    </citation>
    <scope>NUCLEOTIDE SEQUENCE [LARGE SCALE GENOMIC DNA]</scope>
    <source>
        <strain evidence="12">ATCC 700542 / DSM 9946 / VI-R2</strain>
        <plasmid evidence="12">Plasmid pMESIL01</plasmid>
    </source>
</reference>
<dbReference type="Pfam" id="PF13245">
    <property type="entry name" value="AAA_19"/>
    <property type="match status" value="1"/>
</dbReference>
<evidence type="ECO:0000313" key="12">
    <source>
        <dbReference type="Proteomes" id="UP000001916"/>
    </source>
</evidence>
<comment type="catalytic activity">
    <reaction evidence="6">
        <text>Couples ATP hydrolysis with the unwinding of duplex DNA by translocating in the 3'-5' direction.</text>
        <dbReference type="EC" id="5.6.2.4"/>
    </reaction>
</comment>
<evidence type="ECO:0000256" key="6">
    <source>
        <dbReference type="ARBA" id="ARBA00034617"/>
    </source>
</evidence>
<dbReference type="AlphaFoldDB" id="D7BJ05"/>
<proteinExistence type="predicted"/>
<dbReference type="InterPro" id="IPR014016">
    <property type="entry name" value="UvrD-like_ATP-bd"/>
</dbReference>
<evidence type="ECO:0000256" key="9">
    <source>
        <dbReference type="PROSITE-ProRule" id="PRU00560"/>
    </source>
</evidence>
<dbReference type="GO" id="GO:0005524">
    <property type="term" value="F:ATP binding"/>
    <property type="evidence" value="ECO:0007669"/>
    <property type="project" value="UniProtKB-UniRule"/>
</dbReference>
<dbReference type="Gene3D" id="3.40.50.300">
    <property type="entry name" value="P-loop containing nucleotide triphosphate hydrolases"/>
    <property type="match status" value="2"/>
</dbReference>
<keyword evidence="11" id="KW-0614">Plasmid</keyword>
<protein>
    <recommendedName>
        <fullName evidence="7">DNA 3'-5' helicase</fullName>
        <ecNumber evidence="7">5.6.2.4</ecNumber>
    </recommendedName>
</protein>
<dbReference type="InterPro" id="IPR035093">
    <property type="entry name" value="RelE/ParE_toxin_dom_sf"/>
</dbReference>
<name>D7BJ05_ALLS1</name>
<evidence type="ECO:0000256" key="3">
    <source>
        <dbReference type="ARBA" id="ARBA00022806"/>
    </source>
</evidence>
<gene>
    <name evidence="11" type="ORF">Mesil_3349</name>
</gene>
<dbReference type="GO" id="GO:0043138">
    <property type="term" value="F:3'-5' DNA helicase activity"/>
    <property type="evidence" value="ECO:0007669"/>
    <property type="project" value="UniProtKB-EC"/>
</dbReference>
<dbReference type="PANTHER" id="PTHR11070">
    <property type="entry name" value="UVRD / RECB / PCRA DNA HELICASE FAMILY MEMBER"/>
    <property type="match status" value="1"/>
</dbReference>
<dbReference type="GO" id="GO:0000725">
    <property type="term" value="P:recombinational repair"/>
    <property type="evidence" value="ECO:0007669"/>
    <property type="project" value="TreeGrafter"/>
</dbReference>
<dbReference type="InterPro" id="IPR014017">
    <property type="entry name" value="DNA_helicase_UvrD-like_C"/>
</dbReference>
<dbReference type="SUPFAM" id="SSF52540">
    <property type="entry name" value="P-loop containing nucleoside triphosphate hydrolases"/>
    <property type="match status" value="1"/>
</dbReference>
<dbReference type="SUPFAM" id="SSF143011">
    <property type="entry name" value="RelE-like"/>
    <property type="match status" value="1"/>
</dbReference>
<dbReference type="EMBL" id="CP002043">
    <property type="protein sequence ID" value="ADH65161.1"/>
    <property type="molecule type" value="Genomic_DNA"/>
</dbReference>
<keyword evidence="5" id="KW-0413">Isomerase</keyword>
<dbReference type="RefSeq" id="WP_013159678.1">
    <property type="nucleotide sequence ID" value="NC_014213.1"/>
</dbReference>
<evidence type="ECO:0000256" key="2">
    <source>
        <dbReference type="ARBA" id="ARBA00022801"/>
    </source>
</evidence>
<evidence type="ECO:0000256" key="5">
    <source>
        <dbReference type="ARBA" id="ARBA00023235"/>
    </source>
</evidence>
<evidence type="ECO:0000259" key="10">
    <source>
        <dbReference type="PROSITE" id="PS51198"/>
    </source>
</evidence>
<dbReference type="HOGENOM" id="CLU_023846_0_0_0"/>
<dbReference type="Proteomes" id="UP000001916">
    <property type="component" value="Plasmid pMESIL01"/>
</dbReference>
<dbReference type="InterPro" id="IPR000212">
    <property type="entry name" value="DNA_helicase_UvrD/REP"/>
</dbReference>
<evidence type="ECO:0000313" key="11">
    <source>
        <dbReference type="EMBL" id="ADH65161.1"/>
    </source>
</evidence>
<keyword evidence="1 9" id="KW-0547">Nucleotide-binding</keyword>
<dbReference type="Pfam" id="PF13361">
    <property type="entry name" value="UvrD_C"/>
    <property type="match status" value="2"/>
</dbReference>
<dbReference type="KEGG" id="msv:Mesil_3349"/>
<keyword evidence="12" id="KW-1185">Reference proteome</keyword>
<dbReference type="EC" id="5.6.2.4" evidence="7"/>
<geneLocation type="plasmid" evidence="11 12">
    <name>pMESIL01</name>
</geneLocation>
<dbReference type="GO" id="GO:0003677">
    <property type="term" value="F:DNA binding"/>
    <property type="evidence" value="ECO:0007669"/>
    <property type="project" value="InterPro"/>
</dbReference>
<comment type="catalytic activity">
    <reaction evidence="8">
        <text>ATP + H2O = ADP + phosphate + H(+)</text>
        <dbReference type="Rhea" id="RHEA:13065"/>
        <dbReference type="ChEBI" id="CHEBI:15377"/>
        <dbReference type="ChEBI" id="CHEBI:15378"/>
        <dbReference type="ChEBI" id="CHEBI:30616"/>
        <dbReference type="ChEBI" id="CHEBI:43474"/>
        <dbReference type="ChEBI" id="CHEBI:456216"/>
        <dbReference type="EC" id="5.6.2.4"/>
    </reaction>
</comment>
<dbReference type="OrthoDB" id="9787585at2"/>
<evidence type="ECO:0000256" key="4">
    <source>
        <dbReference type="ARBA" id="ARBA00022840"/>
    </source>
</evidence>
<dbReference type="GO" id="GO:0016887">
    <property type="term" value="F:ATP hydrolysis activity"/>
    <property type="evidence" value="ECO:0007669"/>
    <property type="project" value="RHEA"/>
</dbReference>
<sequence>MNAAIADSFYKSLSKLTSEEQNRVRESVFLFLQNPKHPSLKTHKLGKLKTKGFWSAYVNMDLRIILYEQAEGGWILAYTGHHDDAYRWAETHQLEVHPRTGVLQIFRVVEEKRVVLREVRPLFNYPEDYLLDLGVPPSYIKPLLLVETEDQFSDLISGLPQDVQERLLDLYTGKTVVPPPKVSTLEDLAQHPLTRQHLQFIQNLDELRRALSYPWERWMVFLHPAQQEAVERTFQGPARVTGPAGTGKTVVALHRAATLARRYPEAPILLTSFNRFLSSRLQAGLRLLMGEIPPNLTVENLHSLAWRLHNHHPGQARIITEKRYKPWLLEAGQGLGQDAAFLLSEFAFVDAWGLYTWEAYRAFPRTGRGVPLTARERLKLFEVFQKVWARMEAEGFLTFNGLAHRLRAKAAAGELPRFRAVVVDEAQDLGPAEILLIRSLADEAPDNLSFALDPAQRIYTAPLSWQALGLEIRGRSIRLKVNYRTTREVAGVAEKVLPPTVEGEVREVLSLLKGPDPEVRGFADQNACTAELIRWTRWLLDQGLRAEEICVLTRMKNLANALREALKQASIPVTLLQEAEDTREGLRLGAVHGVKGLEFRAVAVFGANRNLFPLESQLRQAPSELDREALLNQERNLLYVALSRARERLWVGYWGEPSFFLEQLNSRVSATLR</sequence>
<evidence type="ECO:0000256" key="1">
    <source>
        <dbReference type="ARBA" id="ARBA00022741"/>
    </source>
</evidence>
<evidence type="ECO:0000256" key="7">
    <source>
        <dbReference type="ARBA" id="ARBA00034808"/>
    </source>
</evidence>
<feature type="binding site" evidence="9">
    <location>
        <begin position="242"/>
        <end position="249"/>
    </location>
    <ligand>
        <name>ATP</name>
        <dbReference type="ChEBI" id="CHEBI:30616"/>
    </ligand>
</feature>
<feature type="domain" description="UvrD-like helicase ATP-binding" evidence="10">
    <location>
        <begin position="221"/>
        <end position="486"/>
    </location>
</feature>
<keyword evidence="3 9" id="KW-0347">Helicase</keyword>
<dbReference type="eggNOG" id="COG0210">
    <property type="taxonomic scope" value="Bacteria"/>
</dbReference>
<accession>D7BJ05</accession>
<dbReference type="GO" id="GO:0005829">
    <property type="term" value="C:cytosol"/>
    <property type="evidence" value="ECO:0007669"/>
    <property type="project" value="TreeGrafter"/>
</dbReference>
<organism evidence="11 12">
    <name type="scientific">Allomeiothermus silvanus (strain ATCC 700542 / DSM 9946 / NBRC 106475 / NCIMB 13440 / VI-R2)</name>
    <name type="common">Thermus silvanus</name>
    <dbReference type="NCBI Taxonomy" id="526227"/>
    <lineage>
        <taxon>Bacteria</taxon>
        <taxon>Thermotogati</taxon>
        <taxon>Deinococcota</taxon>
        <taxon>Deinococci</taxon>
        <taxon>Thermales</taxon>
        <taxon>Thermaceae</taxon>
        <taxon>Allomeiothermus</taxon>
    </lineage>
</organism>
<dbReference type="PROSITE" id="PS51198">
    <property type="entry name" value="UVRD_HELICASE_ATP_BIND"/>
    <property type="match status" value="1"/>
</dbReference>
<evidence type="ECO:0000256" key="8">
    <source>
        <dbReference type="ARBA" id="ARBA00048988"/>
    </source>
</evidence>
<keyword evidence="4 9" id="KW-0067">ATP-binding</keyword>
<dbReference type="Gene3D" id="3.30.2310.20">
    <property type="entry name" value="RelE-like"/>
    <property type="match status" value="1"/>
</dbReference>